<proteinExistence type="predicted"/>
<comment type="caution">
    <text evidence="3">The sequence shown here is derived from an EMBL/GenBank/DDBJ whole genome shotgun (WGS) entry which is preliminary data.</text>
</comment>
<feature type="domain" description="PhyR sigma2" evidence="2">
    <location>
        <begin position="12"/>
        <end position="65"/>
    </location>
</feature>
<organism evidence="3 4">
    <name type="scientific">Janthinobacterium fluminis</name>
    <dbReference type="NCBI Taxonomy" id="2987524"/>
    <lineage>
        <taxon>Bacteria</taxon>
        <taxon>Pseudomonadati</taxon>
        <taxon>Pseudomonadota</taxon>
        <taxon>Betaproteobacteria</taxon>
        <taxon>Burkholderiales</taxon>
        <taxon>Oxalobacteraceae</taxon>
        <taxon>Janthinobacterium</taxon>
    </lineage>
</organism>
<dbReference type="InterPro" id="IPR036388">
    <property type="entry name" value="WH-like_DNA-bd_sf"/>
</dbReference>
<gene>
    <name evidence="3" type="ORF">OIK44_06465</name>
</gene>
<dbReference type="Gene3D" id="1.10.10.10">
    <property type="entry name" value="Winged helix-like DNA-binding domain superfamily/Winged helix DNA-binding domain"/>
    <property type="match status" value="1"/>
</dbReference>
<protein>
    <submittedName>
        <fullName evidence="3">Sigma factor-like helix-turn-helix DNA-binding protein</fullName>
    </submittedName>
</protein>
<dbReference type="Pfam" id="PF22029">
    <property type="entry name" value="PhyR_sigma2"/>
    <property type="match status" value="1"/>
</dbReference>
<reference evidence="3 4" key="1">
    <citation type="submission" date="2022-10" db="EMBL/GenBank/DDBJ databases">
        <title>Janthinobacterium sp. hw3 Genome sequencing.</title>
        <authorList>
            <person name="Park S."/>
        </authorList>
    </citation>
    <scope>NUCLEOTIDE SEQUENCE [LARGE SCALE GENOMIC DNA]</scope>
    <source>
        <strain evidence="4">hw3</strain>
    </source>
</reference>
<name>A0ABT5JXD1_9BURK</name>
<evidence type="ECO:0000313" key="4">
    <source>
        <dbReference type="Proteomes" id="UP001221208"/>
    </source>
</evidence>
<evidence type="ECO:0000259" key="2">
    <source>
        <dbReference type="Pfam" id="PF22029"/>
    </source>
</evidence>
<accession>A0ABT5JXD1</accession>
<dbReference type="EMBL" id="JAQQXR010000002">
    <property type="protein sequence ID" value="MDC8757229.1"/>
    <property type="molecule type" value="Genomic_DNA"/>
</dbReference>
<dbReference type="Pfam" id="PF08281">
    <property type="entry name" value="Sigma70_r4_2"/>
    <property type="match status" value="1"/>
</dbReference>
<keyword evidence="4" id="KW-1185">Reference proteome</keyword>
<evidence type="ECO:0000259" key="1">
    <source>
        <dbReference type="Pfam" id="PF08281"/>
    </source>
</evidence>
<dbReference type="SUPFAM" id="SSF88946">
    <property type="entry name" value="Sigma2 domain of RNA polymerase sigma factors"/>
    <property type="match status" value="1"/>
</dbReference>
<dbReference type="InterPro" id="IPR013324">
    <property type="entry name" value="RNA_pol_sigma_r3/r4-like"/>
</dbReference>
<dbReference type="Proteomes" id="UP001221208">
    <property type="component" value="Unassembled WGS sequence"/>
</dbReference>
<dbReference type="RefSeq" id="WP_273669913.1">
    <property type="nucleotide sequence ID" value="NZ_JAQQXR010000002.1"/>
</dbReference>
<evidence type="ECO:0000313" key="3">
    <source>
        <dbReference type="EMBL" id="MDC8757229.1"/>
    </source>
</evidence>
<dbReference type="SUPFAM" id="SSF88659">
    <property type="entry name" value="Sigma3 and sigma4 domains of RNA polymerase sigma factors"/>
    <property type="match status" value="1"/>
</dbReference>
<feature type="domain" description="RNA polymerase sigma factor 70 region 4 type 2" evidence="1">
    <location>
        <begin position="105"/>
        <end position="152"/>
    </location>
</feature>
<dbReference type="Gene3D" id="1.10.1740.10">
    <property type="match status" value="1"/>
</dbReference>
<sequence>MTPTTVPLRADIAALLPRMRRFARIVCRSGDDADDLVQLAIERALKGGAQWQADGRLDCAMLRLMVQARGDQLHGRERGEPAFAAEPAGSAAGEALQPDMAMLWAVARLNEAERMVIGLVLVDGLSYQAAAQVLEIAPAALGGRLLRARDALQRRLSEQAREMP</sequence>
<dbReference type="InterPro" id="IPR013325">
    <property type="entry name" value="RNA_pol_sigma_r2"/>
</dbReference>
<dbReference type="InterPro" id="IPR013249">
    <property type="entry name" value="RNA_pol_sigma70_r4_t2"/>
</dbReference>
<dbReference type="InterPro" id="IPR053866">
    <property type="entry name" value="PhyR_sigma2"/>
</dbReference>